<accession>A0A517WJT4</accession>
<feature type="compositionally biased region" description="Basic and acidic residues" evidence="1">
    <location>
        <begin position="41"/>
        <end position="53"/>
    </location>
</feature>
<dbReference type="SUPFAM" id="SSF50998">
    <property type="entry name" value="Quinoprotein alcohol dehydrogenase-like"/>
    <property type="match status" value="1"/>
</dbReference>
<evidence type="ECO:0000256" key="1">
    <source>
        <dbReference type="SAM" id="MobiDB-lite"/>
    </source>
</evidence>
<organism evidence="4 5">
    <name type="scientific">Gimesia chilikensis</name>
    <dbReference type="NCBI Taxonomy" id="2605989"/>
    <lineage>
        <taxon>Bacteria</taxon>
        <taxon>Pseudomonadati</taxon>
        <taxon>Planctomycetota</taxon>
        <taxon>Planctomycetia</taxon>
        <taxon>Planctomycetales</taxon>
        <taxon>Planctomycetaceae</taxon>
        <taxon>Gimesia</taxon>
    </lineage>
</organism>
<dbReference type="Proteomes" id="UP000320722">
    <property type="component" value="Chromosome"/>
</dbReference>
<dbReference type="InterPro" id="IPR015943">
    <property type="entry name" value="WD40/YVTN_repeat-like_dom_sf"/>
</dbReference>
<dbReference type="RefSeq" id="WP_197999506.1">
    <property type="nucleotide sequence ID" value="NZ_CP036347.1"/>
</dbReference>
<dbReference type="InterPro" id="IPR018391">
    <property type="entry name" value="PQQ_b-propeller_rpt"/>
</dbReference>
<dbReference type="AlphaFoldDB" id="A0A517WJT4"/>
<feature type="region of interest" description="Disordered" evidence="1">
    <location>
        <begin position="31"/>
        <end position="69"/>
    </location>
</feature>
<proteinExistence type="predicted"/>
<dbReference type="InterPro" id="IPR011047">
    <property type="entry name" value="Quinoprotein_ADH-like_sf"/>
</dbReference>
<gene>
    <name evidence="4" type="ORF">V6x_52360</name>
</gene>
<dbReference type="EMBL" id="CP036347">
    <property type="protein sequence ID" value="QDU05499.1"/>
    <property type="molecule type" value="Genomic_DNA"/>
</dbReference>
<dbReference type="Pfam" id="PF13360">
    <property type="entry name" value="PQQ_2"/>
    <property type="match status" value="1"/>
</dbReference>
<feature type="domain" description="Pyrrolo-quinoline quinone repeat" evidence="3">
    <location>
        <begin position="79"/>
        <end position="237"/>
    </location>
</feature>
<feature type="signal peptide" evidence="2">
    <location>
        <begin position="1"/>
        <end position="24"/>
    </location>
</feature>
<name>A0A517WJT4_9PLAN</name>
<sequence precursor="true">MQFSHYCIANSICFLVLSPIACTAQINAPGTQQSTVSSEEVPERETDWPRFRGPEGNGHSRSTGLPAKWSDSNTRSMNVVWKTKLPGGGSSSAVVWGDQVYLTSYTGYLVPGEPTGNLADLTRHLLCLDRESGKILWNREVPARQPEEESIRDHGFAANTVAADENGVCVFFGKSGVFAYTHDGQQQWQHDVGSRTHGWGTGASPILHDDLVIVNASVECESLIALDRRTGEERWRAGGLIESWNTPIVVKTLAGKEELVVAVHGKVLGFSPTSGEQLWSCDSKITWYMVPSIVADAGIVYVLGGRSGVAGLAVRTGGRGDVTTSHRLWTSNKGSNVTSPVFLDGHLYWMHENIGIAYCANATSGDLVYEKRMNRAGQVYASTLLANDRIYYLTRTGRTFVVAAKPEFELLATNDLEDGGQFNASPSVSGNRLLIRSDRYLYCLGE</sequence>
<evidence type="ECO:0000256" key="2">
    <source>
        <dbReference type="SAM" id="SignalP"/>
    </source>
</evidence>
<feature type="chain" id="PRO_5021928327" evidence="2">
    <location>
        <begin position="25"/>
        <end position="446"/>
    </location>
</feature>
<dbReference type="SMART" id="SM00564">
    <property type="entry name" value="PQQ"/>
    <property type="match status" value="3"/>
</dbReference>
<keyword evidence="2" id="KW-0732">Signal</keyword>
<dbReference type="PANTHER" id="PTHR34512">
    <property type="entry name" value="CELL SURFACE PROTEIN"/>
    <property type="match status" value="1"/>
</dbReference>
<evidence type="ECO:0000313" key="5">
    <source>
        <dbReference type="Proteomes" id="UP000320722"/>
    </source>
</evidence>
<protein>
    <submittedName>
        <fullName evidence="4">Outer membrane biogenesis protein BamB</fullName>
    </submittedName>
</protein>
<dbReference type="Gene3D" id="2.130.10.10">
    <property type="entry name" value="YVTN repeat-like/Quinoprotein amine dehydrogenase"/>
    <property type="match status" value="1"/>
</dbReference>
<evidence type="ECO:0000313" key="4">
    <source>
        <dbReference type="EMBL" id="QDU05499.1"/>
    </source>
</evidence>
<evidence type="ECO:0000259" key="3">
    <source>
        <dbReference type="Pfam" id="PF13360"/>
    </source>
</evidence>
<reference evidence="4 5" key="1">
    <citation type="submission" date="2019-02" db="EMBL/GenBank/DDBJ databases">
        <title>Deep-cultivation of Planctomycetes and their phenomic and genomic characterization uncovers novel biology.</title>
        <authorList>
            <person name="Wiegand S."/>
            <person name="Jogler M."/>
            <person name="Boedeker C."/>
            <person name="Pinto D."/>
            <person name="Vollmers J."/>
            <person name="Rivas-Marin E."/>
            <person name="Kohn T."/>
            <person name="Peeters S.H."/>
            <person name="Heuer A."/>
            <person name="Rast P."/>
            <person name="Oberbeckmann S."/>
            <person name="Bunk B."/>
            <person name="Jeske O."/>
            <person name="Meyerdierks A."/>
            <person name="Storesund J.E."/>
            <person name="Kallscheuer N."/>
            <person name="Luecker S."/>
            <person name="Lage O.M."/>
            <person name="Pohl T."/>
            <person name="Merkel B.J."/>
            <person name="Hornburger P."/>
            <person name="Mueller R.-W."/>
            <person name="Bruemmer F."/>
            <person name="Labrenz M."/>
            <person name="Spormann A.M."/>
            <person name="Op den Camp H."/>
            <person name="Overmann J."/>
            <person name="Amann R."/>
            <person name="Jetten M.S.M."/>
            <person name="Mascher T."/>
            <person name="Medema M.H."/>
            <person name="Devos D.P."/>
            <person name="Kaster A.-K."/>
            <person name="Ovreas L."/>
            <person name="Rohde M."/>
            <person name="Galperin M.Y."/>
            <person name="Jogler C."/>
        </authorList>
    </citation>
    <scope>NUCLEOTIDE SEQUENCE [LARGE SCALE GENOMIC DNA]</scope>
    <source>
        <strain evidence="4 5">V6</strain>
    </source>
</reference>
<dbReference type="PANTHER" id="PTHR34512:SF30">
    <property type="entry name" value="OUTER MEMBRANE PROTEIN ASSEMBLY FACTOR BAMB"/>
    <property type="match status" value="1"/>
</dbReference>
<dbReference type="InterPro" id="IPR002372">
    <property type="entry name" value="PQQ_rpt_dom"/>
</dbReference>